<dbReference type="AlphaFoldDB" id="A0A399ER10"/>
<evidence type="ECO:0000313" key="2">
    <source>
        <dbReference type="Proteomes" id="UP000265341"/>
    </source>
</evidence>
<dbReference type="EMBL" id="QWLA01000030">
    <property type="protein sequence ID" value="RIH86388.1"/>
    <property type="molecule type" value="Genomic_DNA"/>
</dbReference>
<organism evidence="1 2">
    <name type="scientific">Calidithermus roseus</name>
    <dbReference type="NCBI Taxonomy" id="1644118"/>
    <lineage>
        <taxon>Bacteria</taxon>
        <taxon>Thermotogati</taxon>
        <taxon>Deinococcota</taxon>
        <taxon>Deinococci</taxon>
        <taxon>Thermales</taxon>
        <taxon>Thermaceae</taxon>
        <taxon>Calidithermus</taxon>
    </lineage>
</organism>
<gene>
    <name evidence="1" type="ORF">Mrose_01801</name>
</gene>
<comment type="caution">
    <text evidence="1">The sequence shown here is derived from an EMBL/GenBank/DDBJ whole genome shotgun (WGS) entry which is preliminary data.</text>
</comment>
<name>A0A399ER10_9DEIN</name>
<evidence type="ECO:0000313" key="1">
    <source>
        <dbReference type="EMBL" id="RIH86388.1"/>
    </source>
</evidence>
<dbReference type="Proteomes" id="UP000265341">
    <property type="component" value="Unassembled WGS sequence"/>
</dbReference>
<sequence>MGKVLSLHASPERGLPRPPVEALRLYLSYGTQAGHPRDYLELARELWRLKAQGAG</sequence>
<dbReference type="RefSeq" id="WP_182482745.1">
    <property type="nucleotide sequence ID" value="NZ_QWLA01000030.1"/>
</dbReference>
<proteinExistence type="predicted"/>
<keyword evidence="2" id="KW-1185">Reference proteome</keyword>
<reference evidence="1 2" key="1">
    <citation type="submission" date="2018-08" db="EMBL/GenBank/DDBJ databases">
        <title>Meiothermus roseus NBRC 110900 genome sequencing project.</title>
        <authorList>
            <person name="Da Costa M.S."/>
            <person name="Albuquerque L."/>
            <person name="Raposo P."/>
            <person name="Froufe H.J.C."/>
            <person name="Barroso C.S."/>
            <person name="Egas C."/>
        </authorList>
    </citation>
    <scope>NUCLEOTIDE SEQUENCE [LARGE SCALE GENOMIC DNA]</scope>
    <source>
        <strain evidence="1 2">NBRC 110900</strain>
    </source>
</reference>
<protein>
    <submittedName>
        <fullName evidence="1">Uncharacterized protein</fullName>
    </submittedName>
</protein>
<accession>A0A399ER10</accession>